<dbReference type="Proteomes" id="UP001165121">
    <property type="component" value="Unassembled WGS sequence"/>
</dbReference>
<feature type="region of interest" description="Disordered" evidence="1">
    <location>
        <begin position="61"/>
        <end position="113"/>
    </location>
</feature>
<reference evidence="2" key="1">
    <citation type="submission" date="2023-04" db="EMBL/GenBank/DDBJ databases">
        <title>Phytophthora fragariaefolia NBRC 109709.</title>
        <authorList>
            <person name="Ichikawa N."/>
            <person name="Sato H."/>
            <person name="Tonouchi N."/>
        </authorList>
    </citation>
    <scope>NUCLEOTIDE SEQUENCE</scope>
    <source>
        <strain evidence="2">NBRC 109709</strain>
    </source>
</reference>
<feature type="compositionally biased region" description="Polar residues" evidence="1">
    <location>
        <begin position="69"/>
        <end position="104"/>
    </location>
</feature>
<organism evidence="2 3">
    <name type="scientific">Phytophthora fragariaefolia</name>
    <dbReference type="NCBI Taxonomy" id="1490495"/>
    <lineage>
        <taxon>Eukaryota</taxon>
        <taxon>Sar</taxon>
        <taxon>Stramenopiles</taxon>
        <taxon>Oomycota</taxon>
        <taxon>Peronosporomycetes</taxon>
        <taxon>Peronosporales</taxon>
        <taxon>Peronosporaceae</taxon>
        <taxon>Phytophthora</taxon>
    </lineage>
</organism>
<proteinExistence type="predicted"/>
<dbReference type="EMBL" id="BSXT01000795">
    <property type="protein sequence ID" value="GMF34125.1"/>
    <property type="molecule type" value="Genomic_DNA"/>
</dbReference>
<sequence length="335" mass="37884">MQDHTRSAEKRFHQFGTRRLEFSDDLVGRVLPRALETRSCVGVVAGIQLLDPSGLASVPGYTEPEKSLSPANTSFSNSTETTPTKNEFTLSKHTSAARQNNAKSSHGHRRVSRREQCKIYQARYRSRQLLSQMHLENGVQQLREEVEHLKGGLEYAQFYSRTKYNPWVVVAETFRLLNEWLSSPWHAVSGTGMTRYIAFFQQYFSPDVTIGNKCGVKALMEQDWCWHMGSGDPELHLVRVEETITGVMTATAGLNVTATEITLDKRFLNLMQFKGLSDDLLGQRLHLTCSMKFFFDEETGLVSHLKSDVDIMAPLLQSLGNVRLDAFSVDENMSP</sequence>
<dbReference type="AlphaFoldDB" id="A0A9W7CJ79"/>
<evidence type="ECO:0000313" key="2">
    <source>
        <dbReference type="EMBL" id="GMF34125.1"/>
    </source>
</evidence>
<keyword evidence="3" id="KW-1185">Reference proteome</keyword>
<gene>
    <name evidence="2" type="ORF">Pfra01_000867700</name>
</gene>
<comment type="caution">
    <text evidence="2">The sequence shown here is derived from an EMBL/GenBank/DDBJ whole genome shotgun (WGS) entry which is preliminary data.</text>
</comment>
<evidence type="ECO:0000313" key="3">
    <source>
        <dbReference type="Proteomes" id="UP001165121"/>
    </source>
</evidence>
<dbReference type="CDD" id="cd14686">
    <property type="entry name" value="bZIP"/>
    <property type="match status" value="1"/>
</dbReference>
<evidence type="ECO:0000256" key="1">
    <source>
        <dbReference type="SAM" id="MobiDB-lite"/>
    </source>
</evidence>
<accession>A0A9W7CJ79</accession>
<protein>
    <submittedName>
        <fullName evidence="2">Unnamed protein product</fullName>
    </submittedName>
</protein>
<dbReference type="OrthoDB" id="101076at2759"/>
<name>A0A9W7CJ79_9STRA</name>